<dbReference type="PANTHER" id="PTHR33607">
    <property type="entry name" value="ENDONUCLEASE-1"/>
    <property type="match status" value="1"/>
</dbReference>
<feature type="chain" id="PRO_5042079159" evidence="4">
    <location>
        <begin position="20"/>
        <end position="311"/>
    </location>
</feature>
<dbReference type="InterPro" id="IPR035451">
    <property type="entry name" value="Ada-like_dom_sf"/>
</dbReference>
<evidence type="ECO:0000313" key="6">
    <source>
        <dbReference type="Proteomes" id="UP000279995"/>
    </source>
</evidence>
<keyword evidence="3" id="KW-0378">Hydrolase</keyword>
<dbReference type="Gene3D" id="3.40.10.10">
    <property type="entry name" value="DNA Methylphosphotriester Repair Domain"/>
    <property type="match status" value="1"/>
</dbReference>
<keyword evidence="5" id="KW-0614">Plasmid</keyword>
<dbReference type="RefSeq" id="WP_121638698.1">
    <property type="nucleotide sequence ID" value="NZ_CP033067.1"/>
</dbReference>
<dbReference type="InterPro" id="IPR007346">
    <property type="entry name" value="Endonuclease-I"/>
</dbReference>
<dbReference type="Proteomes" id="UP000279995">
    <property type="component" value="Plasmid unnamed"/>
</dbReference>
<accession>A0AAD0XF71</accession>
<dbReference type="PANTHER" id="PTHR33607:SF2">
    <property type="entry name" value="ENDONUCLEASE-1"/>
    <property type="match status" value="1"/>
</dbReference>
<dbReference type="GO" id="GO:0016787">
    <property type="term" value="F:hydrolase activity"/>
    <property type="evidence" value="ECO:0007669"/>
    <property type="project" value="UniProtKB-KW"/>
</dbReference>
<organism evidence="5 6">
    <name type="scientific">Pseudoalteromonas agarivorans</name>
    <dbReference type="NCBI Taxonomy" id="176102"/>
    <lineage>
        <taxon>Bacteria</taxon>
        <taxon>Pseudomonadati</taxon>
        <taxon>Pseudomonadota</taxon>
        <taxon>Gammaproteobacteria</taxon>
        <taxon>Alteromonadales</taxon>
        <taxon>Pseudoalteromonadaceae</taxon>
        <taxon>Pseudoalteromonas</taxon>
    </lineage>
</organism>
<evidence type="ECO:0000313" key="5">
    <source>
        <dbReference type="EMBL" id="AYM89008.1"/>
    </source>
</evidence>
<feature type="signal peptide" evidence="4">
    <location>
        <begin position="1"/>
        <end position="19"/>
    </location>
</feature>
<protein>
    <submittedName>
        <fullName evidence="5">Deoxyribonuclease I</fullName>
    </submittedName>
</protein>
<dbReference type="GO" id="GO:0004518">
    <property type="term" value="F:nuclease activity"/>
    <property type="evidence" value="ECO:0007669"/>
    <property type="project" value="UniProtKB-KW"/>
</dbReference>
<proteinExistence type="inferred from homology"/>
<comment type="similarity">
    <text evidence="1">Belongs to the EndA/NucM nuclease family.</text>
</comment>
<reference evidence="5 6" key="1">
    <citation type="submission" date="2018-10" db="EMBL/GenBank/DDBJ databases">
        <title>Complete Genome Sequence and Transcriptomic Profiles of a Marine Bacterium, Pseudoalteromonas agarivorans Hao 2018.</title>
        <authorList>
            <person name="Hao L."/>
        </authorList>
    </citation>
    <scope>NUCLEOTIDE SEQUENCE [LARGE SCALE GENOMIC DNA]</scope>
    <source>
        <strain evidence="5 6">Hao 2018</strain>
        <plasmid evidence="5 6">unnamed</plasmid>
    </source>
</reference>
<dbReference type="SUPFAM" id="SSF57884">
    <property type="entry name" value="Ada DNA repair protein, N-terminal domain (N-Ada 10)"/>
    <property type="match status" value="1"/>
</dbReference>
<dbReference type="Pfam" id="PF04231">
    <property type="entry name" value="Endonuclease_1"/>
    <property type="match status" value="1"/>
</dbReference>
<evidence type="ECO:0000256" key="2">
    <source>
        <dbReference type="ARBA" id="ARBA00022722"/>
    </source>
</evidence>
<gene>
    <name evidence="5" type="ORF">D9T18_20140</name>
</gene>
<name>A0AAD0XF71_9GAMM</name>
<geneLocation type="plasmid" evidence="5 6">
    <name>unnamed</name>
</geneLocation>
<evidence type="ECO:0000256" key="3">
    <source>
        <dbReference type="ARBA" id="ARBA00022801"/>
    </source>
</evidence>
<dbReference type="AlphaFoldDB" id="A0AAD0XF71"/>
<dbReference type="SUPFAM" id="SSF54060">
    <property type="entry name" value="His-Me finger endonucleases"/>
    <property type="match status" value="1"/>
</dbReference>
<evidence type="ECO:0000256" key="1">
    <source>
        <dbReference type="ARBA" id="ARBA00006429"/>
    </source>
</evidence>
<sequence length="311" mass="35602">MRNLLFIFLAFTLTSPALADIDSFREAKLKLKQDVYFDQTTKGEGTFYCGCDWRWVGKSGGRVDLQSCGYQVRAQDNRAKRTEYEHVLPAWAFGHQRQCWQNGGRKNCVKTDSTFREMEANPHNLVIAIGEFNADRSNYSFGELPGITSLYGQCEAKIDFKQRTVEPRNKVKGQVARIYFYMHDRYNLNMSRQQQQLMMAWNNKYPVTEWEVKRDNRIAKLVGHNNPFVIGEKSWTLGHKSSGEGIKTVTTSHQNQSPETIGNIRGNKNSKIYHLSVGCPSYNRVSPGNVVKFSTELEAKKAGYRKAGNCR</sequence>
<keyword evidence="4" id="KW-0732">Signal</keyword>
<evidence type="ECO:0000256" key="4">
    <source>
        <dbReference type="SAM" id="SignalP"/>
    </source>
</evidence>
<keyword evidence="2" id="KW-0540">Nuclease</keyword>
<dbReference type="InterPro" id="IPR044925">
    <property type="entry name" value="His-Me_finger_sf"/>
</dbReference>
<dbReference type="EMBL" id="CP033067">
    <property type="protein sequence ID" value="AYM89008.1"/>
    <property type="molecule type" value="Genomic_DNA"/>
</dbReference>